<comment type="caution">
    <text evidence="2">The sequence shown here is derived from an EMBL/GenBank/DDBJ whole genome shotgun (WGS) entry which is preliminary data.</text>
</comment>
<organism evidence="2 3">
    <name type="scientific">Malus domestica</name>
    <name type="common">Apple</name>
    <name type="synonym">Pyrus malus</name>
    <dbReference type="NCBI Taxonomy" id="3750"/>
    <lineage>
        <taxon>Eukaryota</taxon>
        <taxon>Viridiplantae</taxon>
        <taxon>Streptophyta</taxon>
        <taxon>Embryophyta</taxon>
        <taxon>Tracheophyta</taxon>
        <taxon>Spermatophyta</taxon>
        <taxon>Magnoliopsida</taxon>
        <taxon>eudicotyledons</taxon>
        <taxon>Gunneridae</taxon>
        <taxon>Pentapetalae</taxon>
        <taxon>rosids</taxon>
        <taxon>fabids</taxon>
        <taxon>Rosales</taxon>
        <taxon>Rosaceae</taxon>
        <taxon>Amygdaloideae</taxon>
        <taxon>Maleae</taxon>
        <taxon>Malus</taxon>
    </lineage>
</organism>
<feature type="region of interest" description="Disordered" evidence="1">
    <location>
        <begin position="257"/>
        <end position="300"/>
    </location>
</feature>
<evidence type="ECO:0000313" key="3">
    <source>
        <dbReference type="Proteomes" id="UP000290289"/>
    </source>
</evidence>
<dbReference type="Proteomes" id="UP000290289">
    <property type="component" value="Chromosome 6"/>
</dbReference>
<name>A0A498JIC0_MALDO</name>
<protein>
    <submittedName>
        <fullName evidence="2">Uncharacterized protein</fullName>
    </submittedName>
</protein>
<keyword evidence="3" id="KW-1185">Reference proteome</keyword>
<sequence length="314" mass="34869">RSILYLAPRLGGLCPETVSNPDILGFRGFRHNSNFYLDWVFVDFKVRMGKFRFFVQITSIFHYFPLKSQTHFFAGHKKLSFFSAALHSCSYPFACVSFCGSKAQNEEGWRSGIPGNDHSSIWLLDILFCSTLKTSVDSWLQSLHVKPILNFLGWFTSLFCLFGHRARVLCIAQGTERYGSKLKPRRNRGSWVGSNSSANGFKGWFSSDNGKESLDLQSMSWNSWDSWDVDSVGDLGLDDRVRCGRAVIAVLSVGEEPKQGCAGRGSDAGEGDEGEKREGVGDEGGGCEARLRREKRGGGGCREGGFVVVEKIQV</sequence>
<dbReference type="EMBL" id="RDQH01000332">
    <property type="protein sequence ID" value="RXH95619.1"/>
    <property type="molecule type" value="Genomic_DNA"/>
</dbReference>
<proteinExistence type="predicted"/>
<dbReference type="AlphaFoldDB" id="A0A498JIC0"/>
<reference evidence="2 3" key="1">
    <citation type="submission" date="2018-10" db="EMBL/GenBank/DDBJ databases">
        <title>A high-quality apple genome assembly.</title>
        <authorList>
            <person name="Hu J."/>
        </authorList>
    </citation>
    <scope>NUCLEOTIDE SEQUENCE [LARGE SCALE GENOMIC DNA]</scope>
    <source>
        <strain evidence="3">cv. HFTH1</strain>
        <tissue evidence="2">Young leaf</tissue>
    </source>
</reference>
<gene>
    <name evidence="2" type="ORF">DVH24_008119</name>
</gene>
<evidence type="ECO:0000256" key="1">
    <source>
        <dbReference type="SAM" id="MobiDB-lite"/>
    </source>
</evidence>
<feature type="non-terminal residue" evidence="2">
    <location>
        <position position="1"/>
    </location>
</feature>
<evidence type="ECO:0000313" key="2">
    <source>
        <dbReference type="EMBL" id="RXH95619.1"/>
    </source>
</evidence>
<accession>A0A498JIC0</accession>